<sequence length="143" mass="15312">MYHSSRFRILLLSPFLLSACVQGQGVVASEVLRIKTSPAGATAVSSYGDECVTPCHLFLPTDKGGEVTISKAGYETQTIAIGTKFDTVGTALRTPDYVDPSDVVFDAVLLAAFGKGMYKNLEPNRINIVLMPIDLPENAQEAS</sequence>
<evidence type="ECO:0008006" key="2">
    <source>
        <dbReference type="Google" id="ProtNLM"/>
    </source>
</evidence>
<evidence type="ECO:0000313" key="1">
    <source>
        <dbReference type="EMBL" id="VAW08141.1"/>
    </source>
</evidence>
<name>A0A3B0SPC4_9ZZZZ</name>
<organism evidence="1">
    <name type="scientific">hydrothermal vent metagenome</name>
    <dbReference type="NCBI Taxonomy" id="652676"/>
    <lineage>
        <taxon>unclassified sequences</taxon>
        <taxon>metagenomes</taxon>
        <taxon>ecological metagenomes</taxon>
    </lineage>
</organism>
<accession>A0A3B0SPC4</accession>
<protein>
    <recommendedName>
        <fullName evidence="2">PEGA domain-containing protein</fullName>
    </recommendedName>
</protein>
<reference evidence="1" key="1">
    <citation type="submission" date="2018-06" db="EMBL/GenBank/DDBJ databases">
        <authorList>
            <person name="Zhirakovskaya E."/>
        </authorList>
    </citation>
    <scope>NUCLEOTIDE SEQUENCE</scope>
</reference>
<dbReference type="AlphaFoldDB" id="A0A3B0SPC4"/>
<gene>
    <name evidence="1" type="ORF">MNBD_ALPHA05-918</name>
</gene>
<dbReference type="EMBL" id="UOEH01000641">
    <property type="protein sequence ID" value="VAW08141.1"/>
    <property type="molecule type" value="Genomic_DNA"/>
</dbReference>
<proteinExistence type="predicted"/>
<dbReference type="PROSITE" id="PS51257">
    <property type="entry name" value="PROKAR_LIPOPROTEIN"/>
    <property type="match status" value="1"/>
</dbReference>